<proteinExistence type="predicted"/>
<dbReference type="Proteomes" id="UP000029964">
    <property type="component" value="Unassembled WGS sequence"/>
</dbReference>
<sequence>MDPFDSGFDDGDDGFETYELTGAGPNAVPDTDTGNQVSTMIDYQAGIADDETDDHDNSDASSSTSGRTGRPGGGEPLRGGPPRGRLLTGSDPFDLEEDDGEDCETNGAEGYRYDNVSDSEDEPKWASEHCRTSCRPDWARLHQKSYWRKQRIRYLRSQARQQRKETLELRRKLREAEQKLQSRLKKCRKLFEACPKPSINGWLRVCESAHEESNICYDQSSIHPKLKLETPNLGDIAADRAAEQRFREPVLLDGTDPSTPAFHSLPAPVLVEILRHLLVFNQPIHCISRLDRHVVPDSLPVNASGQVGLLHRFHIGASSVSLAYATKPQRLLAPLRVCKKWCLMGCDIFYGANKFLFSSLGELQRVQHIELLWKGLQYLTYKPSDHGKKTSRRTQVLAYLPQAIRLKTICIYIQETNSSYVRRRHETSGMVRYMEGKTRRAPNYRLCRSLRTLQGLDYLTCLRGVTDISWYDFDQWLQNRKIVPIRDFTFQQDVMTQAGREKRSIDKSLSQWRRLAPIFTSGDSDDSQLTDEEWEALEAFLDKMPTGPPTTAAPAEGLVPIRSKPIATEGWGDEESEDENAPIMVDLTDDEDAQMIDLTQD</sequence>
<evidence type="ECO:0000256" key="2">
    <source>
        <dbReference type="SAM" id="MobiDB-lite"/>
    </source>
</evidence>
<feature type="coiled-coil region" evidence="1">
    <location>
        <begin position="156"/>
        <end position="190"/>
    </location>
</feature>
<accession>A0A086SWA4</accession>
<comment type="caution">
    <text evidence="3">The sequence shown here is derived from an EMBL/GenBank/DDBJ whole genome shotgun (WGS) entry which is preliminary data.</text>
</comment>
<dbReference type="HOGENOM" id="CLU_454105_0_0_1"/>
<evidence type="ECO:0000313" key="4">
    <source>
        <dbReference type="Proteomes" id="UP000029964"/>
    </source>
</evidence>
<name>A0A086SWA4_HAPC1</name>
<gene>
    <name evidence="3" type="ORF">ACRE_079080</name>
</gene>
<dbReference type="EMBL" id="JPKY01000131">
    <property type="protein sequence ID" value="KFH41386.1"/>
    <property type="molecule type" value="Genomic_DNA"/>
</dbReference>
<feature type="compositionally biased region" description="Acidic residues" evidence="2">
    <location>
        <begin position="571"/>
        <end position="580"/>
    </location>
</feature>
<keyword evidence="4" id="KW-1185">Reference proteome</keyword>
<feature type="compositionally biased region" description="Acidic residues" evidence="2">
    <location>
        <begin position="93"/>
        <end position="104"/>
    </location>
</feature>
<evidence type="ECO:0000256" key="1">
    <source>
        <dbReference type="SAM" id="Coils"/>
    </source>
</evidence>
<dbReference type="AlphaFoldDB" id="A0A086SWA4"/>
<feature type="compositionally biased region" description="Acidic residues" evidence="2">
    <location>
        <begin position="7"/>
        <end position="16"/>
    </location>
</feature>
<feature type="compositionally biased region" description="Low complexity" evidence="2">
    <location>
        <begin position="78"/>
        <end position="90"/>
    </location>
</feature>
<feature type="region of interest" description="Disordered" evidence="2">
    <location>
        <begin position="1"/>
        <end position="121"/>
    </location>
</feature>
<evidence type="ECO:0000313" key="3">
    <source>
        <dbReference type="EMBL" id="KFH41386.1"/>
    </source>
</evidence>
<keyword evidence="1" id="KW-0175">Coiled coil</keyword>
<feature type="compositionally biased region" description="Polar residues" evidence="2">
    <location>
        <begin position="32"/>
        <end position="41"/>
    </location>
</feature>
<feature type="region of interest" description="Disordered" evidence="2">
    <location>
        <begin position="543"/>
        <end position="601"/>
    </location>
</feature>
<reference evidence="4" key="1">
    <citation type="journal article" date="2014" name="Genome Announc.">
        <title>Genome sequence and annotation of Acremonium chrysogenum, producer of the beta-lactam antibiotic cephalosporin C.</title>
        <authorList>
            <person name="Terfehr D."/>
            <person name="Dahlmann T.A."/>
            <person name="Specht T."/>
            <person name="Zadra I."/>
            <person name="Kuernsteiner H."/>
            <person name="Kueck U."/>
        </authorList>
    </citation>
    <scope>NUCLEOTIDE SEQUENCE [LARGE SCALE GENOMIC DNA]</scope>
    <source>
        <strain evidence="4">ATCC 11550 / CBS 779.69 / DSM 880 / IAM 14645 / JCM 23072 / IMI 49137</strain>
    </source>
</reference>
<protein>
    <submittedName>
        <fullName evidence="3">Uncharacterized protein</fullName>
    </submittedName>
</protein>
<dbReference type="OrthoDB" id="3439669at2759"/>
<organism evidence="3 4">
    <name type="scientific">Hapsidospora chrysogenum (strain ATCC 11550 / CBS 779.69 / DSM 880 / IAM 14645 / JCM 23072 / IMI 49137)</name>
    <name type="common">Acremonium chrysogenum</name>
    <dbReference type="NCBI Taxonomy" id="857340"/>
    <lineage>
        <taxon>Eukaryota</taxon>
        <taxon>Fungi</taxon>
        <taxon>Dikarya</taxon>
        <taxon>Ascomycota</taxon>
        <taxon>Pezizomycotina</taxon>
        <taxon>Sordariomycetes</taxon>
        <taxon>Hypocreomycetidae</taxon>
        <taxon>Hypocreales</taxon>
        <taxon>Bionectriaceae</taxon>
        <taxon>Hapsidospora</taxon>
    </lineage>
</organism>
<feature type="compositionally biased region" description="Acidic residues" evidence="2">
    <location>
        <begin position="587"/>
        <end position="601"/>
    </location>
</feature>
<dbReference type="STRING" id="857340.A0A086SWA4"/>